<proteinExistence type="predicted"/>
<dbReference type="EMBL" id="CP001706">
    <property type="protein sequence ID" value="ACV09936.1"/>
    <property type="molecule type" value="Genomic_DNA"/>
</dbReference>
<dbReference type="KEGG" id="jde:Jden_2301"/>
<evidence type="ECO:0000313" key="2">
    <source>
        <dbReference type="Proteomes" id="UP000000628"/>
    </source>
</evidence>
<organism evidence="1 2">
    <name type="scientific">Jonesia denitrificans (strain ATCC 14870 / DSM 20603 / BCRC 15368 / CIP 55.134 / JCM 11481 / NBRC 15587 / NCTC 10816 / Prevot 55134)</name>
    <name type="common">Listeria denitrificans</name>
    <dbReference type="NCBI Taxonomy" id="471856"/>
    <lineage>
        <taxon>Bacteria</taxon>
        <taxon>Bacillati</taxon>
        <taxon>Actinomycetota</taxon>
        <taxon>Actinomycetes</taxon>
        <taxon>Micrococcales</taxon>
        <taxon>Jonesiaceae</taxon>
        <taxon>Jonesia</taxon>
    </lineage>
</organism>
<gene>
    <name evidence="1" type="ordered locus">Jden_2301</name>
</gene>
<dbReference type="STRING" id="471856.Jden_2301"/>
<dbReference type="HOGENOM" id="CLU_2806723_0_0_11"/>
<reference evidence="1 2" key="1">
    <citation type="journal article" date="2009" name="Stand. Genomic Sci.">
        <title>Complete genome sequence of Jonesia denitrificans type strain (Prevot 55134).</title>
        <authorList>
            <person name="Pukall R."/>
            <person name="Gehrich-Schroter G."/>
            <person name="Lapidus A."/>
            <person name="Nolan M."/>
            <person name="Glavina Del Rio T."/>
            <person name="Lucas S."/>
            <person name="Chen F."/>
            <person name="Tice H."/>
            <person name="Pitluck S."/>
            <person name="Cheng J.F."/>
            <person name="Copeland A."/>
            <person name="Saunders E."/>
            <person name="Brettin T."/>
            <person name="Detter J.C."/>
            <person name="Bruce D."/>
            <person name="Goodwin L."/>
            <person name="Pati A."/>
            <person name="Ivanova N."/>
            <person name="Mavromatis K."/>
            <person name="Ovchinnikova G."/>
            <person name="Chen A."/>
            <person name="Palaniappan K."/>
            <person name="Land M."/>
            <person name="Hauser L."/>
            <person name="Chang Y.J."/>
            <person name="Jeffries C.D."/>
            <person name="Chain P."/>
            <person name="Goker M."/>
            <person name="Bristow J."/>
            <person name="Eisen J.A."/>
            <person name="Markowitz V."/>
            <person name="Hugenholtz P."/>
            <person name="Kyrpides N.C."/>
            <person name="Klenk H.P."/>
            <person name="Han C."/>
        </authorList>
    </citation>
    <scope>NUCLEOTIDE SEQUENCE [LARGE SCALE GENOMIC DNA]</scope>
    <source>
        <strain evidence="2">ATCC 14870 / DSM 20603 / BCRC 15368 / CIP 55.134 / JCM 11481 / NBRC 15587 / NCTC 10816 / Prevot 55134</strain>
    </source>
</reference>
<accession>C7R248</accession>
<sequence length="67" mass="7752">MTTPREQLAKLIFFHDNCDTPRENLETDWRNNPPVTDYTWPIADAIIAAGWQPPPTRPSQTIPYLDN</sequence>
<keyword evidence="2" id="KW-1185">Reference proteome</keyword>
<protein>
    <submittedName>
        <fullName evidence="1">Uncharacterized protein</fullName>
    </submittedName>
</protein>
<name>C7R248_JONDD</name>
<evidence type="ECO:0000313" key="1">
    <source>
        <dbReference type="EMBL" id="ACV09936.1"/>
    </source>
</evidence>
<dbReference type="RefSeq" id="WP_015772548.1">
    <property type="nucleotide sequence ID" value="NC_013174.1"/>
</dbReference>
<dbReference type="AlphaFoldDB" id="C7R248"/>
<dbReference type="Proteomes" id="UP000000628">
    <property type="component" value="Chromosome"/>
</dbReference>